<feature type="chain" id="PRO_5047109105" description="Lipocalin-like domain-containing protein" evidence="1">
    <location>
        <begin position="21"/>
        <end position="175"/>
    </location>
</feature>
<feature type="signal peptide" evidence="1">
    <location>
        <begin position="1"/>
        <end position="20"/>
    </location>
</feature>
<dbReference type="RefSeq" id="WP_378320019.1">
    <property type="nucleotide sequence ID" value="NZ_JBHUHY010000007.1"/>
</dbReference>
<dbReference type="PROSITE" id="PS51257">
    <property type="entry name" value="PROKAR_LIPOPROTEIN"/>
    <property type="match status" value="1"/>
</dbReference>
<evidence type="ECO:0000313" key="2">
    <source>
        <dbReference type="EMBL" id="MFD2187020.1"/>
    </source>
</evidence>
<sequence>MKKHICVLMLLFIATLPILSSCSSDDDSAGNQNSVKLDGQPFSIVNPIMAGVSINGTGHIGASLFNQNGSVANVLTIDFEYFADQAIEGDYAYPETEGVKKLTSITNYTEFVINGNTTETKSFTISKGTFALQDNGEDNYTLTMDLILTNSQEERRVFKGTYTGDFMVQINNGTL</sequence>
<dbReference type="Proteomes" id="UP001597344">
    <property type="component" value="Unassembled WGS sequence"/>
</dbReference>
<organism evidence="2 3">
    <name type="scientific">Aquimarina celericrescens</name>
    <dbReference type="NCBI Taxonomy" id="1964542"/>
    <lineage>
        <taxon>Bacteria</taxon>
        <taxon>Pseudomonadati</taxon>
        <taxon>Bacteroidota</taxon>
        <taxon>Flavobacteriia</taxon>
        <taxon>Flavobacteriales</taxon>
        <taxon>Flavobacteriaceae</taxon>
        <taxon>Aquimarina</taxon>
    </lineage>
</organism>
<keyword evidence="3" id="KW-1185">Reference proteome</keyword>
<reference evidence="3" key="1">
    <citation type="journal article" date="2019" name="Int. J. Syst. Evol. Microbiol.">
        <title>The Global Catalogue of Microorganisms (GCM) 10K type strain sequencing project: providing services to taxonomists for standard genome sequencing and annotation.</title>
        <authorList>
            <consortium name="The Broad Institute Genomics Platform"/>
            <consortium name="The Broad Institute Genome Sequencing Center for Infectious Disease"/>
            <person name="Wu L."/>
            <person name="Ma J."/>
        </authorList>
    </citation>
    <scope>NUCLEOTIDE SEQUENCE [LARGE SCALE GENOMIC DNA]</scope>
    <source>
        <strain evidence="3">DT92</strain>
    </source>
</reference>
<protein>
    <recommendedName>
        <fullName evidence="4">Lipocalin-like domain-containing protein</fullName>
    </recommendedName>
</protein>
<evidence type="ECO:0008006" key="4">
    <source>
        <dbReference type="Google" id="ProtNLM"/>
    </source>
</evidence>
<proteinExistence type="predicted"/>
<evidence type="ECO:0000256" key="1">
    <source>
        <dbReference type="SAM" id="SignalP"/>
    </source>
</evidence>
<accession>A0ABW5AXX6</accession>
<name>A0ABW5AXX6_9FLAO</name>
<keyword evidence="1" id="KW-0732">Signal</keyword>
<gene>
    <name evidence="2" type="ORF">ACFSJT_09465</name>
</gene>
<comment type="caution">
    <text evidence="2">The sequence shown here is derived from an EMBL/GenBank/DDBJ whole genome shotgun (WGS) entry which is preliminary data.</text>
</comment>
<evidence type="ECO:0000313" key="3">
    <source>
        <dbReference type="Proteomes" id="UP001597344"/>
    </source>
</evidence>
<dbReference type="EMBL" id="JBHUHY010000007">
    <property type="protein sequence ID" value="MFD2187020.1"/>
    <property type="molecule type" value="Genomic_DNA"/>
</dbReference>